<dbReference type="PANTHER" id="PTHR33498:SF1">
    <property type="entry name" value="TRANSPOSASE FOR INSERTION SEQUENCE ELEMENT IS1557"/>
    <property type="match status" value="1"/>
</dbReference>
<dbReference type="Pfam" id="PF01610">
    <property type="entry name" value="DDE_Tnp_ISL3"/>
    <property type="match status" value="1"/>
</dbReference>
<dbReference type="InterPro" id="IPR047951">
    <property type="entry name" value="Transpos_ISL3"/>
</dbReference>
<evidence type="ECO:0000259" key="1">
    <source>
        <dbReference type="Pfam" id="PF01610"/>
    </source>
</evidence>
<proteinExistence type="predicted"/>
<protein>
    <recommendedName>
        <fullName evidence="4">Transposase IS204/IS1001/IS1096/IS1165 DDE domain-containing protein</fullName>
    </recommendedName>
</protein>
<feature type="non-terminal residue" evidence="3">
    <location>
        <position position="295"/>
    </location>
</feature>
<sequence>MSSTNITSYFPFCRVIIYDQTVTRDESIIKARPDKRFKPVCHICRSKCDTIHKWVKRLIRDLDFGPAKVSIECSYRKIFCEKCGSTIVEDLEFFKPYRRVTRRLARFIHGLCKVLTIQDVARHLDLDWKTVKDIDKAFLEEEFGETDYTDLSILAVDEISIRRGHSYMTVVLDYLTGRVIWMSKARKADTLMDFFDGMTKEQKEHLQAIAMDMWDPFIKAVQDRVPHVKIVFDLFHMVKEFNKVIDRVRIDEFNKASESGKSVIRGSKYLLLKNSANIKNDEEQEHLDCLLKLNK</sequence>
<name>A0A0F8WIV6_9ZZZZ</name>
<evidence type="ECO:0000313" key="3">
    <source>
        <dbReference type="EMBL" id="KKK56598.1"/>
    </source>
</evidence>
<dbReference type="InterPro" id="IPR002560">
    <property type="entry name" value="Transposase_DDE"/>
</dbReference>
<feature type="domain" description="Transposase IS204/IS1001/IS1096/IS1165 DDE" evidence="1">
    <location>
        <begin position="154"/>
        <end position="293"/>
    </location>
</feature>
<dbReference type="PANTHER" id="PTHR33498">
    <property type="entry name" value="TRANSPOSASE FOR INSERTION SEQUENCE ELEMENT IS1557"/>
    <property type="match status" value="1"/>
</dbReference>
<dbReference type="NCBIfam" id="NF033550">
    <property type="entry name" value="transpos_ISL3"/>
    <property type="match status" value="1"/>
</dbReference>
<feature type="domain" description="Transposase IS204/IS1001/IS1096/IS1165 helix-turn-helix" evidence="2">
    <location>
        <begin position="89"/>
        <end position="137"/>
    </location>
</feature>
<reference evidence="3" key="1">
    <citation type="journal article" date="2015" name="Nature">
        <title>Complex archaea that bridge the gap between prokaryotes and eukaryotes.</title>
        <authorList>
            <person name="Spang A."/>
            <person name="Saw J.H."/>
            <person name="Jorgensen S.L."/>
            <person name="Zaremba-Niedzwiedzka K."/>
            <person name="Martijn J."/>
            <person name="Lind A.E."/>
            <person name="van Eijk R."/>
            <person name="Schleper C."/>
            <person name="Guy L."/>
            <person name="Ettema T.J."/>
        </authorList>
    </citation>
    <scope>NUCLEOTIDE SEQUENCE</scope>
</reference>
<evidence type="ECO:0008006" key="4">
    <source>
        <dbReference type="Google" id="ProtNLM"/>
    </source>
</evidence>
<dbReference type="AlphaFoldDB" id="A0A0F8WIV6"/>
<comment type="caution">
    <text evidence="3">The sequence shown here is derived from an EMBL/GenBank/DDBJ whole genome shotgun (WGS) entry which is preliminary data.</text>
</comment>
<dbReference type="EMBL" id="LAZR01064911">
    <property type="protein sequence ID" value="KKK56598.1"/>
    <property type="molecule type" value="Genomic_DNA"/>
</dbReference>
<organism evidence="3">
    <name type="scientific">marine sediment metagenome</name>
    <dbReference type="NCBI Taxonomy" id="412755"/>
    <lineage>
        <taxon>unclassified sequences</taxon>
        <taxon>metagenomes</taxon>
        <taxon>ecological metagenomes</taxon>
    </lineage>
</organism>
<accession>A0A0F8WIV6</accession>
<evidence type="ECO:0000259" key="2">
    <source>
        <dbReference type="Pfam" id="PF13542"/>
    </source>
</evidence>
<gene>
    <name evidence="3" type="ORF">LCGC14_3062920</name>
</gene>
<dbReference type="InterPro" id="IPR032877">
    <property type="entry name" value="Transposase_HTH"/>
</dbReference>
<dbReference type="Pfam" id="PF13542">
    <property type="entry name" value="HTH_Tnp_ISL3"/>
    <property type="match status" value="1"/>
</dbReference>